<dbReference type="GO" id="GO:0005737">
    <property type="term" value="C:cytoplasm"/>
    <property type="evidence" value="ECO:0007669"/>
    <property type="project" value="UniProtKB-SubCell"/>
</dbReference>
<evidence type="ECO:0000256" key="2">
    <source>
        <dbReference type="ARBA" id="ARBA00022490"/>
    </source>
</evidence>
<keyword evidence="8" id="KW-1185">Reference proteome</keyword>
<keyword evidence="2" id="KW-0963">Cytoplasm</keyword>
<comment type="caution">
    <text evidence="7">The sequence shown here is derived from an EMBL/GenBank/DDBJ whole genome shotgun (WGS) entry which is preliminary data.</text>
</comment>
<evidence type="ECO:0000256" key="4">
    <source>
        <dbReference type="ARBA" id="ARBA00022737"/>
    </source>
</evidence>
<evidence type="ECO:0000313" key="8">
    <source>
        <dbReference type="Proteomes" id="UP001054945"/>
    </source>
</evidence>
<dbReference type="PANTHER" id="PTHR22838:SF0">
    <property type="entry name" value="WD REPEAT-CONTAINING PROTEIN 26"/>
    <property type="match status" value="1"/>
</dbReference>
<evidence type="ECO:0000313" key="7">
    <source>
        <dbReference type="EMBL" id="GIY05442.1"/>
    </source>
</evidence>
<evidence type="ECO:0000259" key="6">
    <source>
        <dbReference type="PROSITE" id="PS50897"/>
    </source>
</evidence>
<dbReference type="CDD" id="cd00200">
    <property type="entry name" value="WD40"/>
    <property type="match status" value="1"/>
</dbReference>
<evidence type="ECO:0000256" key="3">
    <source>
        <dbReference type="ARBA" id="ARBA00022574"/>
    </source>
</evidence>
<proteinExistence type="predicted"/>
<dbReference type="InterPro" id="IPR051350">
    <property type="entry name" value="WD_repeat-ST_regulator"/>
</dbReference>
<dbReference type="Proteomes" id="UP001054945">
    <property type="component" value="Unassembled WGS sequence"/>
</dbReference>
<dbReference type="InterPro" id="IPR036322">
    <property type="entry name" value="WD40_repeat_dom_sf"/>
</dbReference>
<organism evidence="7 8">
    <name type="scientific">Caerostris extrusa</name>
    <name type="common">Bark spider</name>
    <name type="synonym">Caerostris bankana</name>
    <dbReference type="NCBI Taxonomy" id="172846"/>
    <lineage>
        <taxon>Eukaryota</taxon>
        <taxon>Metazoa</taxon>
        <taxon>Ecdysozoa</taxon>
        <taxon>Arthropoda</taxon>
        <taxon>Chelicerata</taxon>
        <taxon>Arachnida</taxon>
        <taxon>Araneae</taxon>
        <taxon>Araneomorphae</taxon>
        <taxon>Entelegynae</taxon>
        <taxon>Araneoidea</taxon>
        <taxon>Araneidae</taxon>
        <taxon>Caerostris</taxon>
    </lineage>
</organism>
<reference evidence="7 8" key="1">
    <citation type="submission" date="2021-06" db="EMBL/GenBank/DDBJ databases">
        <title>Caerostris extrusa draft genome.</title>
        <authorList>
            <person name="Kono N."/>
            <person name="Arakawa K."/>
        </authorList>
    </citation>
    <scope>NUCLEOTIDE SEQUENCE [LARGE SCALE GENOMIC DNA]</scope>
</reference>
<dbReference type="InterPro" id="IPR006594">
    <property type="entry name" value="LisH"/>
</dbReference>
<dbReference type="SMART" id="SM00668">
    <property type="entry name" value="CTLH"/>
    <property type="match status" value="1"/>
</dbReference>
<dbReference type="SMART" id="SM00320">
    <property type="entry name" value="WD40"/>
    <property type="match status" value="5"/>
</dbReference>
<dbReference type="InterPro" id="IPR054080">
    <property type="entry name" value="TPR1-like_2nd"/>
</dbReference>
<feature type="repeat" description="WD" evidence="5">
    <location>
        <begin position="365"/>
        <end position="396"/>
    </location>
</feature>
<dbReference type="Gene3D" id="2.130.10.10">
    <property type="entry name" value="YVTN repeat-like/Quinoprotein amine dehydrogenase"/>
    <property type="match status" value="2"/>
</dbReference>
<dbReference type="PROSITE" id="PS50896">
    <property type="entry name" value="LISH"/>
    <property type="match status" value="1"/>
</dbReference>
<comment type="subcellular location">
    <subcellularLocation>
        <location evidence="1">Cytoplasm</location>
    </subcellularLocation>
</comment>
<dbReference type="PROSITE" id="PS50294">
    <property type="entry name" value="WD_REPEATS_REGION"/>
    <property type="match status" value="3"/>
</dbReference>
<dbReference type="Pfam" id="PF00400">
    <property type="entry name" value="WD40"/>
    <property type="match status" value="5"/>
</dbReference>
<dbReference type="InterPro" id="IPR001680">
    <property type="entry name" value="WD40_rpt"/>
</dbReference>
<dbReference type="InterPro" id="IPR015943">
    <property type="entry name" value="WD40/YVTN_repeat-like_dom_sf"/>
</dbReference>
<keyword evidence="3 5" id="KW-0853">WD repeat</keyword>
<keyword evidence="4" id="KW-0677">Repeat</keyword>
<feature type="domain" description="CTLH" evidence="6">
    <location>
        <begin position="186"/>
        <end position="245"/>
    </location>
</feature>
<dbReference type="FunFam" id="2.130.10.10:FF:000087">
    <property type="entry name" value="WD repeat-containing protein 26 homolog"/>
    <property type="match status" value="1"/>
</dbReference>
<accession>A0AAV4QAU6</accession>
<dbReference type="GO" id="GO:0043161">
    <property type="term" value="P:proteasome-mediated ubiquitin-dependent protein catabolic process"/>
    <property type="evidence" value="ECO:0007669"/>
    <property type="project" value="TreeGrafter"/>
</dbReference>
<dbReference type="PANTHER" id="PTHR22838">
    <property type="entry name" value="WD REPEAT PROTEIN 26-RELATED"/>
    <property type="match status" value="1"/>
</dbReference>
<evidence type="ECO:0000256" key="1">
    <source>
        <dbReference type="ARBA" id="ARBA00004496"/>
    </source>
</evidence>
<feature type="repeat" description="WD" evidence="5">
    <location>
        <begin position="623"/>
        <end position="655"/>
    </location>
</feature>
<protein>
    <submittedName>
        <fullName evidence="7">WD repeat-containing protein 26</fullName>
    </submittedName>
</protein>
<evidence type="ECO:0000256" key="5">
    <source>
        <dbReference type="PROSITE-ProRule" id="PRU00221"/>
    </source>
</evidence>
<dbReference type="EMBL" id="BPLR01005844">
    <property type="protein sequence ID" value="GIY05442.1"/>
    <property type="molecule type" value="Genomic_DNA"/>
</dbReference>
<name>A0AAV4QAU6_CAEEX</name>
<sequence length="677" mass="76375">MISTFWGGKTTTPKSEAFLDWLNQSNLSILNTSMPTHIAHNFCYRSNSLFGSPLNVYVSDWNTQLKWNFKKVAFLASLASSADSDDGGVSPPPLKKQRLSAVCSNMQASNGCHNGETASTSNDLQNGTCSFEDNLELNGDVCKTISTKIRSQTDQDIIRLIGQHLRGLGLNRTAEQLMKESGCRLDHPSAAKFQTHVSEGDWSKAERDLVDLKLLLENQHSLVEMKFLLLEQKYLEYLEDGHVLEALQCLRHELTPLRFNTNRVHELSSYMMCSTSEELRRMSHWDGKGAYSRQKLMEKLQAFLPPSVMLPPRRLQTLLHQAVELQRDKCPYHNSKTESNLESVSLLIDHTCTKEQFPCETVQILKDHLDEVWFCRFSNDGSKLATGSKDTNVIIWVVNPETLEVTHQKTLENHPGGVTFLSWSPDDQYLIACGPDDSSDLWVWNVETGGLKIKMHHSPEDSLTTCAWNPDGKRFVCGGTRGQFYQCDVDGNVIDSWEGVRVQCLWCRKDGKTVLAADTHHRIRGYNFEDLTDFNILQEGHSVMSFTCDDSGRMALLNVATQGVHLWDIEDRVLVRKFQGVTQGYYTIHSCFGGVNQVFIASGSEDNKVYIWHIKRELPIAVLLGHTRTVNCVSWNPVYPNMLASASDDGTIRIWGPAERFRTNSKGQSLSISNTNV</sequence>
<dbReference type="InterPro" id="IPR006595">
    <property type="entry name" value="CTLH_C"/>
</dbReference>
<feature type="repeat" description="WD" evidence="5">
    <location>
        <begin position="411"/>
        <end position="442"/>
    </location>
</feature>
<dbReference type="GO" id="GO:0034657">
    <property type="term" value="C:GID complex"/>
    <property type="evidence" value="ECO:0007669"/>
    <property type="project" value="TreeGrafter"/>
</dbReference>
<dbReference type="SUPFAM" id="SSF50978">
    <property type="entry name" value="WD40 repeat-like"/>
    <property type="match status" value="1"/>
</dbReference>
<dbReference type="Pfam" id="PF21889">
    <property type="entry name" value="TPR1-like_2nd"/>
    <property type="match status" value="1"/>
</dbReference>
<dbReference type="PROSITE" id="PS50897">
    <property type="entry name" value="CTLH"/>
    <property type="match status" value="1"/>
</dbReference>
<dbReference type="PROSITE" id="PS50082">
    <property type="entry name" value="WD_REPEATS_2"/>
    <property type="match status" value="3"/>
</dbReference>
<dbReference type="AlphaFoldDB" id="A0AAV4QAU6"/>
<gene>
    <name evidence="7" type="primary">WDR26</name>
    <name evidence="7" type="ORF">CEXT_278551</name>
</gene>